<comment type="subcellular location">
    <subcellularLocation>
        <location evidence="1 6">Nucleus</location>
    </subcellularLocation>
</comment>
<evidence type="ECO:0000256" key="4">
    <source>
        <dbReference type="ARBA" id="ARBA00023125"/>
    </source>
</evidence>
<evidence type="ECO:0000256" key="5">
    <source>
        <dbReference type="ARBA" id="ARBA00023242"/>
    </source>
</evidence>
<comment type="similarity">
    <text evidence="2 6">Belongs to the ETS family.</text>
</comment>
<evidence type="ECO:0000259" key="8">
    <source>
        <dbReference type="PROSITE" id="PS50061"/>
    </source>
</evidence>
<dbReference type="InterPro" id="IPR046328">
    <property type="entry name" value="ETS_fam"/>
</dbReference>
<accession>A0A665WTW3</accession>
<dbReference type="PANTHER" id="PTHR11849">
    <property type="entry name" value="ETS"/>
    <property type="match status" value="1"/>
</dbReference>
<dbReference type="Proteomes" id="UP000472264">
    <property type="component" value="Chromosome 21"/>
</dbReference>
<feature type="region of interest" description="Disordered" evidence="7">
    <location>
        <begin position="128"/>
        <end position="174"/>
    </location>
</feature>
<dbReference type="PANTHER" id="PTHR11849:SF160">
    <property type="entry name" value="ETS TRANSLOCATION VARIANT 5"/>
    <property type="match status" value="1"/>
</dbReference>
<evidence type="ECO:0000313" key="9">
    <source>
        <dbReference type="Ensembl" id="ENSENLP00000047478.1"/>
    </source>
</evidence>
<dbReference type="PROSITE" id="PS00345">
    <property type="entry name" value="ETS_DOMAIN_1"/>
    <property type="match status" value="1"/>
</dbReference>
<dbReference type="Pfam" id="PF04621">
    <property type="entry name" value="ETS_PEA3_N"/>
    <property type="match status" value="1"/>
</dbReference>
<dbReference type="GO" id="GO:0043565">
    <property type="term" value="F:sequence-specific DNA binding"/>
    <property type="evidence" value="ECO:0007669"/>
    <property type="project" value="InterPro"/>
</dbReference>
<dbReference type="InterPro" id="IPR000418">
    <property type="entry name" value="Ets_dom"/>
</dbReference>
<dbReference type="GO" id="GO:0045893">
    <property type="term" value="P:positive regulation of DNA-templated transcription"/>
    <property type="evidence" value="ECO:0007669"/>
    <property type="project" value="UniProtKB-ARBA"/>
</dbReference>
<dbReference type="PRINTS" id="PR00454">
    <property type="entry name" value="ETSDOMAIN"/>
</dbReference>
<dbReference type="PROSITE" id="PS50061">
    <property type="entry name" value="ETS_DOMAIN_3"/>
    <property type="match status" value="1"/>
</dbReference>
<dbReference type="Ensembl" id="ENSENLT00000048618.1">
    <property type="protein sequence ID" value="ENSENLP00000047478.1"/>
    <property type="gene ID" value="ENSENLG00000020027.1"/>
</dbReference>
<dbReference type="GO" id="GO:0000981">
    <property type="term" value="F:DNA-binding transcription factor activity, RNA polymerase II-specific"/>
    <property type="evidence" value="ECO:0007669"/>
    <property type="project" value="TreeGrafter"/>
</dbReference>
<evidence type="ECO:0000256" key="2">
    <source>
        <dbReference type="ARBA" id="ARBA00005562"/>
    </source>
</evidence>
<dbReference type="InterPro" id="IPR036388">
    <property type="entry name" value="WH-like_DNA-bd_sf"/>
</dbReference>
<dbReference type="Gene3D" id="1.10.10.10">
    <property type="entry name" value="Winged helix-like DNA-binding domain superfamily/Winged helix DNA-binding domain"/>
    <property type="match status" value="1"/>
</dbReference>
<dbReference type="AlphaFoldDB" id="A0A665WTW3"/>
<keyword evidence="5 6" id="KW-0539">Nucleus</keyword>
<dbReference type="InterPro" id="IPR036390">
    <property type="entry name" value="WH_DNA-bd_sf"/>
</dbReference>
<evidence type="ECO:0000256" key="3">
    <source>
        <dbReference type="ARBA" id="ARBA00022553"/>
    </source>
</evidence>
<evidence type="ECO:0000256" key="6">
    <source>
        <dbReference type="RuleBase" id="RU004019"/>
    </source>
</evidence>
<gene>
    <name evidence="9" type="primary">etv5a</name>
</gene>
<dbReference type="InterPro" id="IPR006715">
    <property type="entry name" value="ETS_PEA3_N"/>
</dbReference>
<dbReference type="Pfam" id="PF00178">
    <property type="entry name" value="Ets"/>
    <property type="match status" value="1"/>
</dbReference>
<feature type="domain" description="ETS" evidence="8">
    <location>
        <begin position="346"/>
        <end position="426"/>
    </location>
</feature>
<keyword evidence="4 6" id="KW-0238">DNA-binding</keyword>
<dbReference type="PROSITE" id="PS00346">
    <property type="entry name" value="ETS_DOMAIN_2"/>
    <property type="match status" value="1"/>
</dbReference>
<organism evidence="9 10">
    <name type="scientific">Echeneis naucrates</name>
    <name type="common">Live sharksucker</name>
    <dbReference type="NCBI Taxonomy" id="173247"/>
    <lineage>
        <taxon>Eukaryota</taxon>
        <taxon>Metazoa</taxon>
        <taxon>Chordata</taxon>
        <taxon>Craniata</taxon>
        <taxon>Vertebrata</taxon>
        <taxon>Euteleostomi</taxon>
        <taxon>Actinopterygii</taxon>
        <taxon>Neopterygii</taxon>
        <taxon>Teleostei</taxon>
        <taxon>Neoteleostei</taxon>
        <taxon>Acanthomorphata</taxon>
        <taxon>Carangaria</taxon>
        <taxon>Carangiformes</taxon>
        <taxon>Echeneidae</taxon>
        <taxon>Echeneis</taxon>
    </lineage>
</organism>
<feature type="compositionally biased region" description="Basic and acidic residues" evidence="7">
    <location>
        <begin position="18"/>
        <end position="30"/>
    </location>
</feature>
<sequence>MDGFYDQQVPFVVPPSSHVEEPSHSRPLNDRKRKFVDTELAQDTEELFQDLSQLQEIWIAEAQVPDDEQFVPDFQSESLMFHGPPPAKIKRELTRSKELSPCRQDRSPMPYGEKCLYSYSACDRKPTPGFKPLTPPSTPVSPCGPTSTGGTQRLSEQTPPPHPHVANSTTRPRPVHVQQPITASTGPSNQFQRQMSEPCLPFPPSESQGRLARDGRPPYHRQMSEPLVAVPPQGFKQELIDPRYTEQGVPSMGPPQGPPCPTAFHPMAIKQEPRDFCFDSEVPNCQSSFGRAGSFYQNNHESFSFDRDPQLYFDDTCVVPERLEGKVKQEPSVYRDGPPYQRRGSLQLWQFLVTLLDDPANGHFIAWTGRGMEFKLIEPEEVARRWGIQKNRPAMNYDKLSRSLRYYYEKGIMQKVAGERYVYKFVCDPEALFSMAFPDNQRPNLKADPDGLPGLDDDTVPLTHYDDTAPYLLDAGEQCVAGLAFTDGYGY</sequence>
<keyword evidence="3" id="KW-0597">Phosphoprotein</keyword>
<proteinExistence type="inferred from homology"/>
<feature type="compositionally biased region" description="Polar residues" evidence="7">
    <location>
        <begin position="144"/>
        <end position="157"/>
    </location>
</feature>
<dbReference type="GO" id="GO:0005634">
    <property type="term" value="C:nucleus"/>
    <property type="evidence" value="ECO:0007669"/>
    <property type="project" value="UniProtKB-SubCell"/>
</dbReference>
<name>A0A665WTW3_ECHNA</name>
<evidence type="ECO:0000256" key="7">
    <source>
        <dbReference type="SAM" id="MobiDB-lite"/>
    </source>
</evidence>
<dbReference type="SMART" id="SM00413">
    <property type="entry name" value="ETS"/>
    <property type="match status" value="1"/>
</dbReference>
<protein>
    <submittedName>
        <fullName evidence="9">ETS translocation variant 5-like</fullName>
    </submittedName>
</protein>
<dbReference type="FunFam" id="1.10.10.10:FF:000121">
    <property type="entry name" value="ETS translocation variant 5"/>
    <property type="match status" value="1"/>
</dbReference>
<dbReference type="SUPFAM" id="SSF46785">
    <property type="entry name" value="Winged helix' DNA-binding domain"/>
    <property type="match status" value="1"/>
</dbReference>
<reference evidence="9" key="3">
    <citation type="submission" date="2025-09" db="UniProtKB">
        <authorList>
            <consortium name="Ensembl"/>
        </authorList>
    </citation>
    <scope>IDENTIFICATION</scope>
</reference>
<reference evidence="9" key="2">
    <citation type="submission" date="2025-08" db="UniProtKB">
        <authorList>
            <consortium name="Ensembl"/>
        </authorList>
    </citation>
    <scope>IDENTIFICATION</scope>
</reference>
<keyword evidence="10" id="KW-1185">Reference proteome</keyword>
<evidence type="ECO:0000256" key="1">
    <source>
        <dbReference type="ARBA" id="ARBA00004123"/>
    </source>
</evidence>
<feature type="region of interest" description="Disordered" evidence="7">
    <location>
        <begin position="1"/>
        <end position="32"/>
    </location>
</feature>
<evidence type="ECO:0000313" key="10">
    <source>
        <dbReference type="Proteomes" id="UP000472264"/>
    </source>
</evidence>
<dbReference type="GO" id="GO:0030154">
    <property type="term" value="P:cell differentiation"/>
    <property type="evidence" value="ECO:0007669"/>
    <property type="project" value="TreeGrafter"/>
</dbReference>
<reference evidence="9" key="1">
    <citation type="submission" date="2021-04" db="EMBL/GenBank/DDBJ databases">
        <authorList>
            <consortium name="Wellcome Sanger Institute Data Sharing"/>
        </authorList>
    </citation>
    <scope>NUCLEOTIDE SEQUENCE [LARGE SCALE GENOMIC DNA]</scope>
</reference>